<keyword evidence="7" id="KW-0406">Ion transport</keyword>
<evidence type="ECO:0000256" key="10">
    <source>
        <dbReference type="ARBA" id="ARBA00023180"/>
    </source>
</evidence>
<dbReference type="EMBL" id="OC867209">
    <property type="protein sequence ID" value="CAD7633379.1"/>
    <property type="molecule type" value="Genomic_DNA"/>
</dbReference>
<keyword evidence="6 15" id="KW-1133">Transmembrane helix</keyword>
<evidence type="ECO:0000256" key="15">
    <source>
        <dbReference type="SAM" id="Phobius"/>
    </source>
</evidence>
<evidence type="ECO:0000259" key="16">
    <source>
        <dbReference type="SMART" id="SM00079"/>
    </source>
</evidence>
<dbReference type="AlphaFoldDB" id="A0A7R9Q6F9"/>
<feature type="transmembrane region" description="Helical" evidence="15">
    <location>
        <begin position="7"/>
        <end position="28"/>
    </location>
</feature>
<feature type="transmembrane region" description="Helical" evidence="15">
    <location>
        <begin position="80"/>
        <end position="103"/>
    </location>
</feature>
<sequence length="255" mass="29311">MNKPFDTISWIMILLISIQVSAFAIFLFEWLSPSGYDMSLVPPKDHKFSLFRTYWLVWAILFGAAVHVDCPKGYTARFMANTWATFAVVFLAIYTANLAAFMITREEYHDFSGLEDRKLQNPRNHDPPLRFGTLPYGNTEAVLKRNKPNMHAYMAPFNKSSVINGVAAVKRGELDAFIYDAVPLDYLVGDDSDCGLLTVGSWYAMTGYGFSMPKNSKYLERFNKKMIEYRESVRVIYLISIDFDERYIQLGIEFD</sequence>
<dbReference type="EMBL" id="CAJPIZ010012634">
    <property type="protein sequence ID" value="CAG2113809.1"/>
    <property type="molecule type" value="Genomic_DNA"/>
</dbReference>
<evidence type="ECO:0000313" key="17">
    <source>
        <dbReference type="EMBL" id="CAD7633379.1"/>
    </source>
</evidence>
<evidence type="ECO:0000256" key="2">
    <source>
        <dbReference type="ARBA" id="ARBA00008685"/>
    </source>
</evidence>
<keyword evidence="11" id="KW-1071">Ligand-gated ion channel</keyword>
<dbReference type="SMART" id="SM00079">
    <property type="entry name" value="PBPe"/>
    <property type="match status" value="1"/>
</dbReference>
<dbReference type="OrthoDB" id="5984008at2759"/>
<evidence type="ECO:0000256" key="13">
    <source>
        <dbReference type="PIRSR" id="PIRSR601508-1"/>
    </source>
</evidence>
<dbReference type="PRINTS" id="PR00177">
    <property type="entry name" value="NMDARECEPTOR"/>
</dbReference>
<organism evidence="17">
    <name type="scientific">Medioppia subpectinata</name>
    <dbReference type="NCBI Taxonomy" id="1979941"/>
    <lineage>
        <taxon>Eukaryota</taxon>
        <taxon>Metazoa</taxon>
        <taxon>Ecdysozoa</taxon>
        <taxon>Arthropoda</taxon>
        <taxon>Chelicerata</taxon>
        <taxon>Arachnida</taxon>
        <taxon>Acari</taxon>
        <taxon>Acariformes</taxon>
        <taxon>Sarcoptiformes</taxon>
        <taxon>Oribatida</taxon>
        <taxon>Brachypylina</taxon>
        <taxon>Oppioidea</taxon>
        <taxon>Oppiidae</taxon>
        <taxon>Medioppia</taxon>
    </lineage>
</organism>
<proteinExistence type="inferred from homology"/>
<feature type="domain" description="Ionotropic glutamate receptor C-terminal" evidence="16">
    <location>
        <begin position="17"/>
        <end position="245"/>
    </location>
</feature>
<evidence type="ECO:0000256" key="4">
    <source>
        <dbReference type="ARBA" id="ARBA00022475"/>
    </source>
</evidence>
<feature type="site" description="Interaction with the cone snail toxin Con-ikot-ikot" evidence="14">
    <location>
        <position position="144"/>
    </location>
</feature>
<dbReference type="GO" id="GO:0038023">
    <property type="term" value="F:signaling receptor activity"/>
    <property type="evidence" value="ECO:0007669"/>
    <property type="project" value="InterPro"/>
</dbReference>
<dbReference type="SUPFAM" id="SSF53850">
    <property type="entry name" value="Periplasmic binding protein-like II"/>
    <property type="match status" value="1"/>
</dbReference>
<keyword evidence="10" id="KW-0325">Glycoprotein</keyword>
<feature type="binding site" evidence="13">
    <location>
        <position position="180"/>
    </location>
    <ligand>
        <name>L-glutamate</name>
        <dbReference type="ChEBI" id="CHEBI:29985"/>
    </ligand>
</feature>
<evidence type="ECO:0000256" key="12">
    <source>
        <dbReference type="ARBA" id="ARBA00023303"/>
    </source>
</evidence>
<dbReference type="InterPro" id="IPR015683">
    <property type="entry name" value="Ionotropic_Glu_rcpt"/>
</dbReference>
<evidence type="ECO:0000313" key="18">
    <source>
        <dbReference type="Proteomes" id="UP000759131"/>
    </source>
</evidence>
<evidence type="ECO:0000256" key="3">
    <source>
        <dbReference type="ARBA" id="ARBA00022448"/>
    </source>
</evidence>
<dbReference type="Pfam" id="PF00060">
    <property type="entry name" value="Lig_chan"/>
    <property type="match status" value="1"/>
</dbReference>
<comment type="subcellular location">
    <subcellularLocation>
        <location evidence="1">Cell membrane</location>
        <topology evidence="1">Multi-pass membrane protein</topology>
    </subcellularLocation>
</comment>
<name>A0A7R9Q6F9_9ACAR</name>
<feature type="binding site" evidence="13">
    <location>
        <position position="139"/>
    </location>
    <ligand>
        <name>L-glutamate</name>
        <dbReference type="ChEBI" id="CHEBI:29985"/>
    </ligand>
</feature>
<reference evidence="17" key="1">
    <citation type="submission" date="2020-11" db="EMBL/GenBank/DDBJ databases">
        <authorList>
            <person name="Tran Van P."/>
        </authorList>
    </citation>
    <scope>NUCLEOTIDE SEQUENCE</scope>
</reference>
<keyword evidence="5 15" id="KW-0812">Transmembrane</keyword>
<gene>
    <name evidence="17" type="ORF">OSB1V03_LOCUS13776</name>
</gene>
<dbReference type="InterPro" id="IPR001320">
    <property type="entry name" value="Iontro_rcpt_C"/>
</dbReference>
<dbReference type="FunFam" id="3.40.190.10:FF:000155">
    <property type="entry name" value="Glutamate receptor ionotropic, NMDA 2B"/>
    <property type="match status" value="1"/>
</dbReference>
<keyword evidence="3" id="KW-0813">Transport</keyword>
<keyword evidence="18" id="KW-1185">Reference proteome</keyword>
<feature type="transmembrane region" description="Helical" evidence="15">
    <location>
        <begin position="48"/>
        <end position="68"/>
    </location>
</feature>
<accession>A0A7R9Q6F9</accession>
<evidence type="ECO:0000256" key="6">
    <source>
        <dbReference type="ARBA" id="ARBA00022989"/>
    </source>
</evidence>
<evidence type="ECO:0000256" key="5">
    <source>
        <dbReference type="ARBA" id="ARBA00022692"/>
    </source>
</evidence>
<dbReference type="Proteomes" id="UP000759131">
    <property type="component" value="Unassembled WGS sequence"/>
</dbReference>
<keyword evidence="8 15" id="KW-0472">Membrane</keyword>
<evidence type="ECO:0000256" key="7">
    <source>
        <dbReference type="ARBA" id="ARBA00023065"/>
    </source>
</evidence>
<evidence type="ECO:0000256" key="9">
    <source>
        <dbReference type="ARBA" id="ARBA00023170"/>
    </source>
</evidence>
<evidence type="ECO:0000256" key="14">
    <source>
        <dbReference type="PIRSR" id="PIRSR601508-2"/>
    </source>
</evidence>
<evidence type="ECO:0000256" key="8">
    <source>
        <dbReference type="ARBA" id="ARBA00023136"/>
    </source>
</evidence>
<keyword evidence="12" id="KW-0407">Ion channel</keyword>
<protein>
    <recommendedName>
        <fullName evidence="16">Ionotropic glutamate receptor C-terminal domain-containing protein</fullName>
    </recommendedName>
</protein>
<dbReference type="GO" id="GO:0005886">
    <property type="term" value="C:plasma membrane"/>
    <property type="evidence" value="ECO:0007669"/>
    <property type="project" value="UniProtKB-SubCell"/>
</dbReference>
<dbReference type="InterPro" id="IPR001508">
    <property type="entry name" value="Iono_Glu_rcpt_met"/>
</dbReference>
<keyword evidence="4" id="KW-1003">Cell membrane</keyword>
<dbReference type="PANTHER" id="PTHR18966">
    <property type="entry name" value="IONOTROPIC GLUTAMATE RECEPTOR"/>
    <property type="match status" value="1"/>
</dbReference>
<comment type="similarity">
    <text evidence="2">Belongs to the glutamate-gated ion channel (TC 1.A.10.1) family.</text>
</comment>
<dbReference type="GO" id="GO:0015276">
    <property type="term" value="F:ligand-gated monoatomic ion channel activity"/>
    <property type="evidence" value="ECO:0007669"/>
    <property type="project" value="InterPro"/>
</dbReference>
<keyword evidence="9" id="KW-0675">Receptor</keyword>
<dbReference type="Gene3D" id="3.40.190.10">
    <property type="entry name" value="Periplasmic binding protein-like II"/>
    <property type="match status" value="2"/>
</dbReference>
<evidence type="ECO:0000256" key="11">
    <source>
        <dbReference type="ARBA" id="ARBA00023286"/>
    </source>
</evidence>
<evidence type="ECO:0000256" key="1">
    <source>
        <dbReference type="ARBA" id="ARBA00004651"/>
    </source>
</evidence>